<feature type="compositionally biased region" description="Polar residues" evidence="1">
    <location>
        <begin position="707"/>
        <end position="724"/>
    </location>
</feature>
<comment type="caution">
    <text evidence="2">The sequence shown here is derived from an EMBL/GenBank/DDBJ whole genome shotgun (WGS) entry which is preliminary data.</text>
</comment>
<dbReference type="EMBL" id="MU404352">
    <property type="protein sequence ID" value="KAI1614923.1"/>
    <property type="molecule type" value="Genomic_DNA"/>
</dbReference>
<evidence type="ECO:0000313" key="3">
    <source>
        <dbReference type="Proteomes" id="UP001203852"/>
    </source>
</evidence>
<accession>A0AAN6DZD5</accession>
<dbReference type="GO" id="GO:0005085">
    <property type="term" value="F:guanyl-nucleotide exchange factor activity"/>
    <property type="evidence" value="ECO:0007669"/>
    <property type="project" value="InterPro"/>
</dbReference>
<evidence type="ECO:0000313" key="2">
    <source>
        <dbReference type="EMBL" id="KAI1614923.1"/>
    </source>
</evidence>
<organism evidence="2 3">
    <name type="scientific">Exophiala viscosa</name>
    <dbReference type="NCBI Taxonomy" id="2486360"/>
    <lineage>
        <taxon>Eukaryota</taxon>
        <taxon>Fungi</taxon>
        <taxon>Dikarya</taxon>
        <taxon>Ascomycota</taxon>
        <taxon>Pezizomycotina</taxon>
        <taxon>Eurotiomycetes</taxon>
        <taxon>Chaetothyriomycetidae</taxon>
        <taxon>Chaetothyriales</taxon>
        <taxon>Herpotrichiellaceae</taxon>
        <taxon>Exophiala</taxon>
    </lineage>
</organism>
<protein>
    <submittedName>
        <fullName evidence="2">Uncharacterized protein</fullName>
    </submittedName>
</protein>
<dbReference type="SUPFAM" id="SSF48371">
    <property type="entry name" value="ARM repeat"/>
    <property type="match status" value="1"/>
</dbReference>
<dbReference type="InterPro" id="IPR011989">
    <property type="entry name" value="ARM-like"/>
</dbReference>
<evidence type="ECO:0000256" key="1">
    <source>
        <dbReference type="SAM" id="MobiDB-lite"/>
    </source>
</evidence>
<name>A0AAN6DZD5_9EURO</name>
<reference evidence="2" key="1">
    <citation type="journal article" date="2022" name="bioRxiv">
        <title>Deciphering the potential niche of two novel black yeast fungi from a biological soil crust based on their genomes, phenotypes, and melanin regulation.</title>
        <authorList>
            <consortium name="DOE Joint Genome Institute"/>
            <person name="Carr E.C."/>
            <person name="Barton Q."/>
            <person name="Grambo S."/>
            <person name="Sullivan M."/>
            <person name="Renfro C.M."/>
            <person name="Kuo A."/>
            <person name="Pangilinan J."/>
            <person name="Lipzen A."/>
            <person name="Keymanesh K."/>
            <person name="Savage E."/>
            <person name="Barry K."/>
            <person name="Grigoriev I.V."/>
            <person name="Riekhof W.R."/>
            <person name="Harris S.S."/>
        </authorList>
    </citation>
    <scope>NUCLEOTIDE SEQUENCE</scope>
    <source>
        <strain evidence="2">JF 03-4F</strain>
    </source>
</reference>
<sequence>MATLIEQEACVRLATALSEQAPENEELLDLHSTAVSKLQNAGSGQVTSANMSDALRDLTMHFHAATDSKSSYNPRLSMLLASITREMPFWRPLFGLPERPSPDTNLRQLSGEANPDCILEVARRIISRPWDISKRDEEQAALRLIANCCADNNVNRSIIVNRGGIQSLMAIATRSRIDELILPTLYNVCIDYDEPALDSEGKPLPPLDEMQPGSDQSTPTLSLAEQKLCNCYYSDQEVFSVIPSVTLLLRVRTKAGLHLSLLADLIEMASRAALYGMHHIFSSAFSDGQPKQPDRQALEVRSLVHQLIVEGSAISRDDPESGPSICQAVLNVLSQPECRDTVVANDELSWRLIKLPYPSQEQDDEDEDEQLSEILAPYRKAILKRVYEISASDSFTAISGPRSKLLGLCIGYLSIGSGFPLGPLASVCVLVANSITSTDKAVHLATETPIASYLTELIAQSLDPDVLLPVVDIATRISLCREGQNALHTAGMMKSIRKFLKPTSETEVLGIDIQRATLTLVRLLIKGRPEFLHDLYAEFADDPNEDNSDDNDSSEDVSSENRTLLVSILSLFEKTNDSGTKNETGRLVIEMLRTYLSSSNSQGNAHSDTRPYEHDVLCLRGSSTPSHTTFADTIAYIITQPQNQSQPYDTLVTSTAGNGSVQVEAEAWFGLGLLSTLPGARQWITSALARDENQLLMRLKQIVNENSSKSVDGTSTKGQTSTGLETMHDMSSVGRDPRYENVKVLVVRMLQNQVSITDSADVVRAGLEAAAANMGLV</sequence>
<feature type="region of interest" description="Disordered" evidence="1">
    <location>
        <begin position="200"/>
        <end position="219"/>
    </location>
</feature>
<proteinExistence type="predicted"/>
<gene>
    <name evidence="2" type="ORF">EDD36DRAFT_168814</name>
</gene>
<dbReference type="Gene3D" id="1.25.10.10">
    <property type="entry name" value="Leucine-rich Repeat Variant"/>
    <property type="match status" value="1"/>
</dbReference>
<dbReference type="PANTHER" id="PTHR10957">
    <property type="entry name" value="RAP1 GTPASE-GDP DISSOCIATION STIMULATOR 1"/>
    <property type="match status" value="1"/>
</dbReference>
<dbReference type="Proteomes" id="UP001203852">
    <property type="component" value="Unassembled WGS sequence"/>
</dbReference>
<dbReference type="AlphaFoldDB" id="A0AAN6DZD5"/>
<feature type="region of interest" description="Disordered" evidence="1">
    <location>
        <begin position="707"/>
        <end position="733"/>
    </location>
</feature>
<keyword evidence="3" id="KW-1185">Reference proteome</keyword>
<dbReference type="InterPro" id="IPR040144">
    <property type="entry name" value="RAP1GDS1"/>
</dbReference>
<dbReference type="InterPro" id="IPR016024">
    <property type="entry name" value="ARM-type_fold"/>
</dbReference>